<dbReference type="EMBL" id="AP005097">
    <property type="protein sequence ID" value="BAD01343.1"/>
    <property type="molecule type" value="Genomic_DNA"/>
</dbReference>
<protein>
    <submittedName>
        <fullName evidence="4">Uncharacterized protein</fullName>
    </submittedName>
</protein>
<feature type="chain" id="PRO_5010142828" evidence="2">
    <location>
        <begin position="32"/>
        <end position="111"/>
    </location>
</feature>
<dbReference type="Proteomes" id="UP000000763">
    <property type="component" value="Chromosome 8"/>
</dbReference>
<evidence type="ECO:0000256" key="1">
    <source>
        <dbReference type="SAM" id="MobiDB-lite"/>
    </source>
</evidence>
<evidence type="ECO:0000313" key="4">
    <source>
        <dbReference type="EMBL" id="BAD01357.1"/>
    </source>
</evidence>
<feature type="signal peptide" evidence="2">
    <location>
        <begin position="1"/>
        <end position="31"/>
    </location>
</feature>
<evidence type="ECO:0000256" key="2">
    <source>
        <dbReference type="SAM" id="SignalP"/>
    </source>
</evidence>
<reference evidence="5" key="4">
    <citation type="journal article" date="2008" name="Nucleic Acids Res.">
        <title>The rice annotation project database (RAP-DB): 2008 update.</title>
        <authorList>
            <consortium name="The rice annotation project (RAP)"/>
        </authorList>
    </citation>
    <scope>GENOME REANNOTATION</scope>
    <source>
        <strain evidence="5">cv. Nipponbare</strain>
    </source>
</reference>
<name>Q6Z2D2_ORYSJ</name>
<accession>Q6Z2D2</accession>
<keyword evidence="2" id="KW-0732">Signal</keyword>
<feature type="region of interest" description="Disordered" evidence="1">
    <location>
        <begin position="59"/>
        <end position="93"/>
    </location>
</feature>
<reference evidence="4" key="2">
    <citation type="submission" date="2002-06" db="EMBL/GenBank/DDBJ databases">
        <title>Oryza sativa nipponbare(GA3) genomic DNA, chromosome 8, BAC clone:OJ1034_C08.</title>
        <authorList>
            <person name="Sasaki T."/>
            <person name="Matsumoto T."/>
            <person name="Katayose Y."/>
        </authorList>
    </citation>
    <scope>NUCLEOTIDE SEQUENCE</scope>
</reference>
<sequence>MATPDSLLVGLVRSTLPSLMLLFFCFSLVAAVAEDSASNGVVTAGNGAEDGGSRCFDASSFVPSSTPGHSKQADARSRRGDGRRNEGGDGSHDMWIVDAGEMVNGWYLAEI</sequence>
<gene>
    <name evidence="3" type="ORF">B1114E07.14</name>
    <name evidence="4" type="ORF">OJ1034_C08.2</name>
</gene>
<evidence type="ECO:0000313" key="3">
    <source>
        <dbReference type="EMBL" id="BAD01343.1"/>
    </source>
</evidence>
<proteinExistence type="predicted"/>
<evidence type="ECO:0000313" key="5">
    <source>
        <dbReference type="Proteomes" id="UP000000763"/>
    </source>
</evidence>
<feature type="compositionally biased region" description="Basic and acidic residues" evidence="1">
    <location>
        <begin position="71"/>
        <end position="92"/>
    </location>
</feature>
<reference evidence="5" key="3">
    <citation type="journal article" date="2005" name="Nature">
        <title>The map-based sequence of the rice genome.</title>
        <authorList>
            <consortium name="International rice genome sequencing project (IRGSP)"/>
            <person name="Matsumoto T."/>
            <person name="Wu J."/>
            <person name="Kanamori H."/>
            <person name="Katayose Y."/>
            <person name="Fujisawa M."/>
            <person name="Namiki N."/>
            <person name="Mizuno H."/>
            <person name="Yamamoto K."/>
            <person name="Antonio B.A."/>
            <person name="Baba T."/>
            <person name="Sakata K."/>
            <person name="Nagamura Y."/>
            <person name="Aoki H."/>
            <person name="Arikawa K."/>
            <person name="Arita K."/>
            <person name="Bito T."/>
            <person name="Chiden Y."/>
            <person name="Fujitsuka N."/>
            <person name="Fukunaka R."/>
            <person name="Hamada M."/>
            <person name="Harada C."/>
            <person name="Hayashi A."/>
            <person name="Hijishita S."/>
            <person name="Honda M."/>
            <person name="Hosokawa S."/>
            <person name="Ichikawa Y."/>
            <person name="Idonuma A."/>
            <person name="Iijima M."/>
            <person name="Ikeda M."/>
            <person name="Ikeno M."/>
            <person name="Ito K."/>
            <person name="Ito S."/>
            <person name="Ito T."/>
            <person name="Ito Y."/>
            <person name="Ito Y."/>
            <person name="Iwabuchi A."/>
            <person name="Kamiya K."/>
            <person name="Karasawa W."/>
            <person name="Kurita K."/>
            <person name="Katagiri S."/>
            <person name="Kikuta A."/>
            <person name="Kobayashi H."/>
            <person name="Kobayashi N."/>
            <person name="Machita K."/>
            <person name="Maehara T."/>
            <person name="Masukawa M."/>
            <person name="Mizubayashi T."/>
            <person name="Mukai Y."/>
            <person name="Nagasaki H."/>
            <person name="Nagata Y."/>
            <person name="Naito S."/>
            <person name="Nakashima M."/>
            <person name="Nakama Y."/>
            <person name="Nakamichi Y."/>
            <person name="Nakamura M."/>
            <person name="Meguro A."/>
            <person name="Negishi M."/>
            <person name="Ohta I."/>
            <person name="Ohta T."/>
            <person name="Okamoto M."/>
            <person name="Ono N."/>
            <person name="Saji S."/>
            <person name="Sakaguchi M."/>
            <person name="Sakai K."/>
            <person name="Shibata M."/>
            <person name="Shimokawa T."/>
            <person name="Song J."/>
            <person name="Takazaki Y."/>
            <person name="Terasawa K."/>
            <person name="Tsugane M."/>
            <person name="Tsuji K."/>
            <person name="Ueda S."/>
            <person name="Waki K."/>
            <person name="Yamagata H."/>
            <person name="Yamamoto M."/>
            <person name="Yamamoto S."/>
            <person name="Yamane H."/>
            <person name="Yoshiki S."/>
            <person name="Yoshihara R."/>
            <person name="Yukawa K."/>
            <person name="Zhong H."/>
            <person name="Yano M."/>
            <person name="Yuan Q."/>
            <person name="Ouyang S."/>
            <person name="Liu J."/>
            <person name="Jones K.M."/>
            <person name="Gansberger K."/>
            <person name="Moffat K."/>
            <person name="Hill J."/>
            <person name="Bera J."/>
            <person name="Fadrosh D."/>
            <person name="Jin S."/>
            <person name="Johri S."/>
            <person name="Kim M."/>
            <person name="Overton L."/>
            <person name="Reardon M."/>
            <person name="Tsitrin T."/>
            <person name="Vuong H."/>
            <person name="Weaver B."/>
            <person name="Ciecko A."/>
            <person name="Tallon L."/>
            <person name="Jackson J."/>
            <person name="Pai G."/>
            <person name="Aken S.V."/>
            <person name="Utterback T."/>
            <person name="Reidmuller S."/>
            <person name="Feldblyum T."/>
            <person name="Hsiao J."/>
            <person name="Zismann V."/>
            <person name="Iobst S."/>
            <person name="de Vazeille A.R."/>
            <person name="Buell C.R."/>
            <person name="Ying K."/>
            <person name="Li Y."/>
            <person name="Lu T."/>
            <person name="Huang Y."/>
            <person name="Zhao Q."/>
            <person name="Feng Q."/>
            <person name="Zhang L."/>
            <person name="Zhu J."/>
            <person name="Weng Q."/>
            <person name="Mu J."/>
            <person name="Lu Y."/>
            <person name="Fan D."/>
            <person name="Liu Y."/>
            <person name="Guan J."/>
            <person name="Zhang Y."/>
            <person name="Yu S."/>
            <person name="Liu X."/>
            <person name="Zhang Y."/>
            <person name="Hong G."/>
            <person name="Han B."/>
            <person name="Choisne N."/>
            <person name="Demange N."/>
            <person name="Orjeda G."/>
            <person name="Samain S."/>
            <person name="Cattolico L."/>
            <person name="Pelletier E."/>
            <person name="Couloux A."/>
            <person name="Segurens B."/>
            <person name="Wincker P."/>
            <person name="D'Hont A."/>
            <person name="Scarpelli C."/>
            <person name="Weissenbach J."/>
            <person name="Salanoubat M."/>
            <person name="Quetier F."/>
            <person name="Yu Y."/>
            <person name="Kim H.R."/>
            <person name="Rambo T."/>
            <person name="Currie J."/>
            <person name="Collura K."/>
            <person name="Luo M."/>
            <person name="Yang T."/>
            <person name="Ammiraju J.S.S."/>
            <person name="Engler F."/>
            <person name="Soderlund C."/>
            <person name="Wing R.A."/>
            <person name="Palmer L.E."/>
            <person name="de la Bastide M."/>
            <person name="Spiegel L."/>
            <person name="Nascimento L."/>
            <person name="Zutavern T."/>
            <person name="O'Shaughnessy A."/>
            <person name="Dike S."/>
            <person name="Dedhia N."/>
            <person name="Preston R."/>
            <person name="Balija V."/>
            <person name="McCombie W.R."/>
            <person name="Chow T."/>
            <person name="Chen H."/>
            <person name="Chung M."/>
            <person name="Chen C."/>
            <person name="Shaw J."/>
            <person name="Wu H."/>
            <person name="Hsiao K."/>
            <person name="Chao Y."/>
            <person name="Chu M."/>
            <person name="Cheng C."/>
            <person name="Hour A."/>
            <person name="Lee P."/>
            <person name="Lin S."/>
            <person name="Lin Y."/>
            <person name="Liou J."/>
            <person name="Liu S."/>
            <person name="Hsing Y."/>
            <person name="Raghuvanshi S."/>
            <person name="Mohanty A."/>
            <person name="Bharti A.K."/>
            <person name="Gaur A."/>
            <person name="Gupta V."/>
            <person name="Kumar D."/>
            <person name="Ravi V."/>
            <person name="Vij S."/>
            <person name="Kapur A."/>
            <person name="Khurana P."/>
            <person name="Khurana P."/>
            <person name="Khurana J.P."/>
            <person name="Tyagi A.K."/>
            <person name="Gaikwad K."/>
            <person name="Singh A."/>
            <person name="Dalal V."/>
            <person name="Srivastava S."/>
            <person name="Dixit A."/>
            <person name="Pal A.K."/>
            <person name="Ghazi I.A."/>
            <person name="Yadav M."/>
            <person name="Pandit A."/>
            <person name="Bhargava A."/>
            <person name="Sureshbabu K."/>
            <person name="Batra K."/>
            <person name="Sharma T.R."/>
            <person name="Mohapatra T."/>
            <person name="Singh N.K."/>
            <person name="Messing J."/>
            <person name="Nelson A.B."/>
            <person name="Fuks G."/>
            <person name="Kavchok S."/>
            <person name="Keizer G."/>
            <person name="Linton E."/>
            <person name="Llaca V."/>
            <person name="Song R."/>
            <person name="Tanyolac B."/>
            <person name="Young S."/>
            <person name="Ho-Il K."/>
            <person name="Hahn J.H."/>
            <person name="Sangsakoo G."/>
            <person name="Vanavichit A."/>
            <person name="de Mattos Luiz.A.T."/>
            <person name="Zimmer P.D."/>
            <person name="Malone G."/>
            <person name="Dellagostin O."/>
            <person name="de Oliveira A.C."/>
            <person name="Bevan M."/>
            <person name="Bancroft I."/>
            <person name="Minx P."/>
            <person name="Cordum H."/>
            <person name="Wilson R."/>
            <person name="Cheng Z."/>
            <person name="Jin W."/>
            <person name="Jiang J."/>
            <person name="Leong S.A."/>
            <person name="Iwama H."/>
            <person name="Gojobori T."/>
            <person name="Itoh T."/>
            <person name="Niimura Y."/>
            <person name="Fujii Y."/>
            <person name="Habara T."/>
            <person name="Sakai H."/>
            <person name="Sato Y."/>
            <person name="Wilson G."/>
            <person name="Kumar K."/>
            <person name="McCouch S."/>
            <person name="Juretic N."/>
            <person name="Hoen D."/>
            <person name="Wright S."/>
            <person name="Bruskiewich R."/>
            <person name="Bureau T."/>
            <person name="Miyao A."/>
            <person name="Hirochika H."/>
            <person name="Nishikawa T."/>
            <person name="Kadowaki K."/>
            <person name="Sugiura M."/>
            <person name="Burr B."/>
            <person name="Sasaki T."/>
        </authorList>
    </citation>
    <scope>NUCLEOTIDE SEQUENCE [LARGE SCALE GENOMIC DNA]</scope>
    <source>
        <strain evidence="5">cv. Nipponbare</strain>
    </source>
</reference>
<reference evidence="3" key="1">
    <citation type="submission" date="2002-04" db="EMBL/GenBank/DDBJ databases">
        <title>Oryza sativa nipponbare(GA3) genomic DNA, chromosome 8, BAC clone:B1114E07.</title>
        <authorList>
            <person name="Sasaki T."/>
            <person name="Matsumoto T."/>
            <person name="Katayose Y."/>
        </authorList>
    </citation>
    <scope>NUCLEOTIDE SEQUENCE</scope>
</reference>
<dbReference type="EMBL" id="AP005383">
    <property type="protein sequence ID" value="BAD01357.1"/>
    <property type="molecule type" value="Genomic_DNA"/>
</dbReference>
<organism evidence="4 5">
    <name type="scientific">Oryza sativa subsp. japonica</name>
    <name type="common">Rice</name>
    <dbReference type="NCBI Taxonomy" id="39947"/>
    <lineage>
        <taxon>Eukaryota</taxon>
        <taxon>Viridiplantae</taxon>
        <taxon>Streptophyta</taxon>
        <taxon>Embryophyta</taxon>
        <taxon>Tracheophyta</taxon>
        <taxon>Spermatophyta</taxon>
        <taxon>Magnoliopsida</taxon>
        <taxon>Liliopsida</taxon>
        <taxon>Poales</taxon>
        <taxon>Poaceae</taxon>
        <taxon>BOP clade</taxon>
        <taxon>Oryzoideae</taxon>
        <taxon>Oryzeae</taxon>
        <taxon>Oryzinae</taxon>
        <taxon>Oryza</taxon>
        <taxon>Oryza sativa</taxon>
    </lineage>
</organism>
<dbReference type="AlphaFoldDB" id="Q6Z2D2"/>